<evidence type="ECO:0000313" key="9">
    <source>
        <dbReference type="EMBL" id="SIO00752.1"/>
    </source>
</evidence>
<comment type="subcellular location">
    <subcellularLocation>
        <location evidence="1 7">Cell membrane</location>
        <topology evidence="1 7">Multi-pass membrane protein</topology>
    </subcellularLocation>
</comment>
<sequence length="295" mass="32379">MTTVERRADAGAPAAVSRRRRPIRWGNLIILAILAMGLAATILPFVWMVLGSFKSNAELLARPITWWPQAPTLDNFKAWLFEFDILRPFLNSVIVALVTVFATLLLSSMVGWALAKMNFPGKKAITVVVLATLFVPGIVMLIPQFVLVANLGMVNTYWGLILPGMVGAFGVFLMRQFMLEIPDALLDAARIDGAGDFRIFFQIVLPLCRAPLATLAIFTFMGSWNGFVWPLIIAQDDSMYTLPVSLALFSAESGGHGTDFGLQMAGSFLIVIPVLVLFVAMQRHFIQGITMTGIK</sequence>
<dbReference type="GO" id="GO:0005886">
    <property type="term" value="C:plasma membrane"/>
    <property type="evidence" value="ECO:0007669"/>
    <property type="project" value="UniProtKB-SubCell"/>
</dbReference>
<dbReference type="GO" id="GO:0055085">
    <property type="term" value="P:transmembrane transport"/>
    <property type="evidence" value="ECO:0007669"/>
    <property type="project" value="InterPro"/>
</dbReference>
<dbReference type="EMBL" id="FSRJ01000003">
    <property type="protein sequence ID" value="SIO00752.1"/>
    <property type="molecule type" value="Genomic_DNA"/>
</dbReference>
<feature type="transmembrane region" description="Helical" evidence="7">
    <location>
        <begin position="157"/>
        <end position="178"/>
    </location>
</feature>
<keyword evidence="10" id="KW-1185">Reference proteome</keyword>
<feature type="transmembrane region" description="Helical" evidence="7">
    <location>
        <begin position="28"/>
        <end position="50"/>
    </location>
</feature>
<dbReference type="InterPro" id="IPR035906">
    <property type="entry name" value="MetI-like_sf"/>
</dbReference>
<feature type="transmembrane region" description="Helical" evidence="7">
    <location>
        <begin position="89"/>
        <end position="115"/>
    </location>
</feature>
<dbReference type="PANTHER" id="PTHR43744:SF12">
    <property type="entry name" value="ABC TRANSPORTER PERMEASE PROTEIN MG189-RELATED"/>
    <property type="match status" value="1"/>
</dbReference>
<organism evidence="9 10">
    <name type="scientific">Agromyces cerinus subsp. cerinus</name>
    <dbReference type="NCBI Taxonomy" id="232089"/>
    <lineage>
        <taxon>Bacteria</taxon>
        <taxon>Bacillati</taxon>
        <taxon>Actinomycetota</taxon>
        <taxon>Actinomycetes</taxon>
        <taxon>Micrococcales</taxon>
        <taxon>Microbacteriaceae</taxon>
        <taxon>Agromyces</taxon>
    </lineage>
</organism>
<evidence type="ECO:0000256" key="2">
    <source>
        <dbReference type="ARBA" id="ARBA00022448"/>
    </source>
</evidence>
<reference evidence="10" key="1">
    <citation type="submission" date="2016-11" db="EMBL/GenBank/DDBJ databases">
        <authorList>
            <person name="Varghese N."/>
            <person name="Submissions S."/>
        </authorList>
    </citation>
    <scope>NUCLEOTIDE SEQUENCE [LARGE SCALE GENOMIC DNA]</scope>
    <source>
        <strain evidence="10">DSM 8595</strain>
    </source>
</reference>
<feature type="domain" description="ABC transmembrane type-1" evidence="8">
    <location>
        <begin position="89"/>
        <end position="281"/>
    </location>
</feature>
<dbReference type="InterPro" id="IPR000515">
    <property type="entry name" value="MetI-like"/>
</dbReference>
<feature type="transmembrane region" description="Helical" evidence="7">
    <location>
        <begin position="260"/>
        <end position="281"/>
    </location>
</feature>
<keyword evidence="2 7" id="KW-0813">Transport</keyword>
<dbReference type="OrthoDB" id="2063054at2"/>
<evidence type="ECO:0000256" key="1">
    <source>
        <dbReference type="ARBA" id="ARBA00004651"/>
    </source>
</evidence>
<evidence type="ECO:0000256" key="7">
    <source>
        <dbReference type="RuleBase" id="RU363032"/>
    </source>
</evidence>
<evidence type="ECO:0000256" key="5">
    <source>
        <dbReference type="ARBA" id="ARBA00022989"/>
    </source>
</evidence>
<proteinExistence type="inferred from homology"/>
<evidence type="ECO:0000256" key="4">
    <source>
        <dbReference type="ARBA" id="ARBA00022692"/>
    </source>
</evidence>
<dbReference type="Proteomes" id="UP000184699">
    <property type="component" value="Unassembled WGS sequence"/>
</dbReference>
<dbReference type="Pfam" id="PF00528">
    <property type="entry name" value="BPD_transp_1"/>
    <property type="match status" value="1"/>
</dbReference>
<dbReference type="CDD" id="cd06261">
    <property type="entry name" value="TM_PBP2"/>
    <property type="match status" value="1"/>
</dbReference>
<dbReference type="PANTHER" id="PTHR43744">
    <property type="entry name" value="ABC TRANSPORTER PERMEASE PROTEIN MG189-RELATED-RELATED"/>
    <property type="match status" value="1"/>
</dbReference>
<protein>
    <submittedName>
        <fullName evidence="9">Carbohydrate ABC transporter membrane protein 2, CUT1 family</fullName>
    </submittedName>
</protein>
<name>A0A1N6FZY0_9MICO</name>
<keyword evidence="5 7" id="KW-1133">Transmembrane helix</keyword>
<evidence type="ECO:0000256" key="3">
    <source>
        <dbReference type="ARBA" id="ARBA00022475"/>
    </source>
</evidence>
<comment type="similarity">
    <text evidence="7">Belongs to the binding-protein-dependent transport system permease family.</text>
</comment>
<dbReference type="SUPFAM" id="SSF161098">
    <property type="entry name" value="MetI-like"/>
    <property type="match status" value="1"/>
</dbReference>
<dbReference type="PROSITE" id="PS50928">
    <property type="entry name" value="ABC_TM1"/>
    <property type="match status" value="1"/>
</dbReference>
<dbReference type="AlphaFoldDB" id="A0A1N6FZY0"/>
<dbReference type="Gene3D" id="1.10.3720.10">
    <property type="entry name" value="MetI-like"/>
    <property type="match status" value="1"/>
</dbReference>
<keyword evidence="6 7" id="KW-0472">Membrane</keyword>
<gene>
    <name evidence="9" type="ORF">SAMN05443544_2176</name>
</gene>
<evidence type="ECO:0000259" key="8">
    <source>
        <dbReference type="PROSITE" id="PS50928"/>
    </source>
</evidence>
<keyword evidence="4 7" id="KW-0812">Transmembrane</keyword>
<feature type="transmembrane region" description="Helical" evidence="7">
    <location>
        <begin position="127"/>
        <end position="151"/>
    </location>
</feature>
<keyword evidence="3" id="KW-1003">Cell membrane</keyword>
<accession>A0A1N6FZY0</accession>
<dbReference type="RefSeq" id="WP_074260389.1">
    <property type="nucleotide sequence ID" value="NZ_FSRJ01000003.1"/>
</dbReference>
<dbReference type="STRING" id="232089.SAMN05443544_2176"/>
<evidence type="ECO:0000313" key="10">
    <source>
        <dbReference type="Proteomes" id="UP000184699"/>
    </source>
</evidence>
<evidence type="ECO:0000256" key="6">
    <source>
        <dbReference type="ARBA" id="ARBA00023136"/>
    </source>
</evidence>